<evidence type="ECO:0000256" key="6">
    <source>
        <dbReference type="SAM" id="Phobius"/>
    </source>
</evidence>
<dbReference type="GO" id="GO:0005886">
    <property type="term" value="C:plasma membrane"/>
    <property type="evidence" value="ECO:0007669"/>
    <property type="project" value="UniProtKB-SubCell"/>
</dbReference>
<evidence type="ECO:0000256" key="5">
    <source>
        <dbReference type="ARBA" id="ARBA00023136"/>
    </source>
</evidence>
<comment type="subcellular location">
    <subcellularLocation>
        <location evidence="1">Cell membrane</location>
        <topology evidence="1">Multi-pass membrane protein</topology>
    </subcellularLocation>
</comment>
<accession>A0A7K0CMF5</accession>
<dbReference type="Proteomes" id="UP000466345">
    <property type="component" value="Unassembled WGS sequence"/>
</dbReference>
<gene>
    <name evidence="8" type="ORF">SRB5_41340</name>
</gene>
<dbReference type="AlphaFoldDB" id="A0A7K0CMF5"/>
<organism evidence="8 9">
    <name type="scientific">Streptomyces smaragdinus</name>
    <dbReference type="NCBI Taxonomy" id="2585196"/>
    <lineage>
        <taxon>Bacteria</taxon>
        <taxon>Bacillati</taxon>
        <taxon>Actinomycetota</taxon>
        <taxon>Actinomycetes</taxon>
        <taxon>Kitasatosporales</taxon>
        <taxon>Streptomycetaceae</taxon>
        <taxon>Streptomyces</taxon>
    </lineage>
</organism>
<keyword evidence="9" id="KW-1185">Reference proteome</keyword>
<comment type="caution">
    <text evidence="8">The sequence shown here is derived from an EMBL/GenBank/DDBJ whole genome shotgun (WGS) entry which is preliminary data.</text>
</comment>
<dbReference type="PANTHER" id="PTHR36115">
    <property type="entry name" value="PROLINE-RICH ANTIGEN HOMOLOG-RELATED"/>
    <property type="match status" value="1"/>
</dbReference>
<keyword evidence="3 6" id="KW-0812">Transmembrane</keyword>
<keyword evidence="2" id="KW-1003">Cell membrane</keyword>
<proteinExistence type="predicted"/>
<dbReference type="EMBL" id="WEGJ01000016">
    <property type="protein sequence ID" value="MQY13974.1"/>
    <property type="molecule type" value="Genomic_DNA"/>
</dbReference>
<evidence type="ECO:0000256" key="1">
    <source>
        <dbReference type="ARBA" id="ARBA00004651"/>
    </source>
</evidence>
<evidence type="ECO:0000259" key="7">
    <source>
        <dbReference type="Pfam" id="PF06271"/>
    </source>
</evidence>
<name>A0A7K0CMF5_9ACTN</name>
<keyword evidence="5 6" id="KW-0472">Membrane</keyword>
<keyword evidence="4 6" id="KW-1133">Transmembrane helix</keyword>
<evidence type="ECO:0000256" key="3">
    <source>
        <dbReference type="ARBA" id="ARBA00022692"/>
    </source>
</evidence>
<evidence type="ECO:0000256" key="4">
    <source>
        <dbReference type="ARBA" id="ARBA00022989"/>
    </source>
</evidence>
<protein>
    <recommendedName>
        <fullName evidence="7">RDD domain-containing protein</fullName>
    </recommendedName>
</protein>
<dbReference type="InterPro" id="IPR051791">
    <property type="entry name" value="Pra-immunoreactive"/>
</dbReference>
<dbReference type="Pfam" id="PF06271">
    <property type="entry name" value="RDD"/>
    <property type="match status" value="1"/>
</dbReference>
<evidence type="ECO:0000313" key="8">
    <source>
        <dbReference type="EMBL" id="MQY13974.1"/>
    </source>
</evidence>
<dbReference type="InterPro" id="IPR010432">
    <property type="entry name" value="RDD"/>
</dbReference>
<evidence type="ECO:0000313" key="9">
    <source>
        <dbReference type="Proteomes" id="UP000466345"/>
    </source>
</evidence>
<reference evidence="8 9" key="1">
    <citation type="submission" date="2019-10" db="EMBL/GenBank/DDBJ databases">
        <title>Streptomyces smaragdinus sp. nov. and Streptomyces fabii sp. nov., isolated from the gut of fungus growing-termite Macrotermes natalensis.</title>
        <authorList>
            <person name="Schwitalla J."/>
            <person name="Benndorf R."/>
            <person name="Martin K."/>
            <person name="De Beer W."/>
            <person name="Kaster A.-K."/>
            <person name="Vollmers J."/>
            <person name="Poulsen M."/>
            <person name="Beemelmanns C."/>
        </authorList>
    </citation>
    <scope>NUCLEOTIDE SEQUENCE [LARGE SCALE GENOMIC DNA]</scope>
    <source>
        <strain evidence="8 9">RB5</strain>
    </source>
</reference>
<feature type="transmembrane region" description="Helical" evidence="6">
    <location>
        <begin position="31"/>
        <end position="56"/>
    </location>
</feature>
<feature type="transmembrane region" description="Helical" evidence="6">
    <location>
        <begin position="132"/>
        <end position="156"/>
    </location>
</feature>
<feature type="transmembrane region" description="Helical" evidence="6">
    <location>
        <begin position="77"/>
        <end position="94"/>
    </location>
</feature>
<evidence type="ECO:0000256" key="2">
    <source>
        <dbReference type="ARBA" id="ARBA00022475"/>
    </source>
</evidence>
<feature type="domain" description="RDD" evidence="7">
    <location>
        <begin position="28"/>
        <end position="177"/>
    </location>
</feature>
<sequence>MTGMSLDQPPAVRTQPELAEMAPLAPGGLRFAARVIDALVLLVLWLVATVATGMFGDVMRAQERGDGLMESAEALDPAKAVLAFGIVYLGYFLYEGALLAHNGQTLGKRAVGIRVAMLADGDLPGHRGWTRAAVYAFPGLLGGSPFGLFGQLFWVVNSLWFVRDHPYHQCLHDKAAKTVVVRA</sequence>